<dbReference type="EMBL" id="PENI01000032">
    <property type="protein sequence ID" value="RMB81274.1"/>
    <property type="molecule type" value="Genomic_DNA"/>
</dbReference>
<gene>
    <name evidence="3" type="ORF">CTZ28_35305</name>
</gene>
<evidence type="ECO:0000313" key="4">
    <source>
        <dbReference type="Proteomes" id="UP000270471"/>
    </source>
</evidence>
<dbReference type="SUPFAM" id="SSF49785">
    <property type="entry name" value="Galactose-binding domain-like"/>
    <property type="match status" value="1"/>
</dbReference>
<evidence type="ECO:0000259" key="2">
    <source>
        <dbReference type="Pfam" id="PF02018"/>
    </source>
</evidence>
<dbReference type="OrthoDB" id="3304698at2"/>
<dbReference type="InterPro" id="IPR003305">
    <property type="entry name" value="CenC_carb-bd"/>
</dbReference>
<accession>A0A3M0HXI4</accession>
<dbReference type="Gene3D" id="2.60.120.260">
    <property type="entry name" value="Galactose-binding domain-like"/>
    <property type="match status" value="1"/>
</dbReference>
<dbReference type="InterPro" id="IPR008979">
    <property type="entry name" value="Galactose-bd-like_sf"/>
</dbReference>
<dbReference type="Proteomes" id="UP000270471">
    <property type="component" value="Unassembled WGS sequence"/>
</dbReference>
<name>A0A3M0HXI4_9ACTN</name>
<sequence length="1291" mass="137752">MPFPATPLKIVTELEIDGVFQEDISADVYNRDPVVITRGRADEGAAVDPGQCRLTLNNGRSKINGVIGRYSPRNPRSDLYGKLGRNTRLRVSVYEGDGFLDNLSGEPDLTSTPDAAPLKITGDLDVRWEGAAEWYSNGAQILIGKWGTPGNRSWHMRLENGRLFIHTTQDGATGRFFSATLPANLPRRAALRATLDVDNGAGGNTAHLYWSESMAGPWQDIAGAIINTGGVIAIYDSTAPLSIAPQMTDAALAVPRYPFTGRCFRAEVRSGIDGTVVAAPNFEAQALGTTSFTDSAGRAWAVAAGAITNRRSRFVGEVSEWPTRWEYAASDGRDGYVPLVASGVLRRMTQGKKPLDSALVRRIPTYNPTAYWPLEGTSDGTSAASPIAGVDPLSWTNVKWGADTSLVSSGPLPTLSSNSGDLSFMRAPIPTSKLRVTDRWGVQFLVKLTNPQATTYTVMRILATNTIYEWFIQVNSGGFRLWARNGDGDTLVDANVVWGFLGNVYDTWLKCEFNVVQTATNTITWHIGWVPPTGSAAQQNGTLSGRIGRPVGLASPAGGYSSNLDGTAFGHISVWPLDDNFGYENAISAWSGESAGTRMFRLAAEEQLPLVVRNGTDTQTPVGPQRTDPILTILQDAADADGGILFENREDIGLAFRSRTGFYNQPVALALDFNAKGLITPLEPIDDDQLLRNDRTIEREDGGSGRAVLESGPLSVQDPPLGVGVYDDSTTLNLATDDQTEPVANWYLRVGTYDQARYPSIAVDLRRAPWLISAAADAEVGDRLTVAAPPEWLPPGLIDQRVEGYRETLSLVQWVIEYNCTPQGVYNTASVDGRESGLTQHTPAVKVDTDGSELAQAMSDSTQVANVHVTDGPNWIQAPPPGTPNPLFLTDTSGWNASGSTLDRVPAPNPPTSSGYALSITPNGSSATAQAYTTTVTGAVPGVRYVVSGWARASVARQVGININWYNSGAYVSTSNNAKTIPANTWTWFEATFTAPSGVNGISAVAAMTGTPPASHVLLIQGVTILPVLGSAAPREFPFSVTVGGEEMRVLGILDYADTFQRATASGWGSAEYGQSWTLSGGASADYSVAVGTGSILHTNVNTNRIAVLPAPSADVDLIGTFSSNKRAAGGSQYTGLVARYVDVNNHYYARLDFTATQTLRLVIQRRQDGAQADLVALTVPGTHDAGSQFRVRFQLEGSALRAKAWPAGSPEPSDWQATATDTALSAAGSAGVRTVLDSASTVALPVSMNVHAFKVDHYQRWGVDRAINGVVKPQAAGEAVNVTYPAVVAL</sequence>
<keyword evidence="1" id="KW-0378">Hydrolase</keyword>
<evidence type="ECO:0000313" key="3">
    <source>
        <dbReference type="EMBL" id="RMB81274.1"/>
    </source>
</evidence>
<feature type="domain" description="CBM-cenC" evidence="2">
    <location>
        <begin position="888"/>
        <end position="1000"/>
    </location>
</feature>
<dbReference type="GO" id="GO:0016798">
    <property type="term" value="F:hydrolase activity, acting on glycosyl bonds"/>
    <property type="evidence" value="ECO:0007669"/>
    <property type="project" value="InterPro"/>
</dbReference>
<protein>
    <recommendedName>
        <fullName evidence="2">CBM-cenC domain-containing protein</fullName>
    </recommendedName>
</protein>
<proteinExistence type="predicted"/>
<reference evidence="3 4" key="1">
    <citation type="submission" date="2017-11" db="EMBL/GenBank/DDBJ databases">
        <title>Draft genome of actinobacteria isolated from guarana (Paullinia cupana (Mart.) Ducke.</title>
        <authorList>
            <person name="Siqueira K.A."/>
            <person name="Liotti R.G."/>
            <person name="Mendes T.A.O."/>
            <person name="Soares M.A."/>
        </authorList>
    </citation>
    <scope>NUCLEOTIDE SEQUENCE [LARGE SCALE GENOMIC DNA]</scope>
    <source>
        <strain evidence="3 4">193</strain>
    </source>
</reference>
<comment type="caution">
    <text evidence="3">The sequence shown here is derived from an EMBL/GenBank/DDBJ whole genome shotgun (WGS) entry which is preliminary data.</text>
</comment>
<evidence type="ECO:0000256" key="1">
    <source>
        <dbReference type="ARBA" id="ARBA00022801"/>
    </source>
</evidence>
<dbReference type="Pfam" id="PF02018">
    <property type="entry name" value="CBM_4_9"/>
    <property type="match status" value="1"/>
</dbReference>
<keyword evidence="4" id="KW-1185">Reference proteome</keyword>
<organism evidence="3 4">
    <name type="scientific">Streptomyces shenzhenensis</name>
    <dbReference type="NCBI Taxonomy" id="943815"/>
    <lineage>
        <taxon>Bacteria</taxon>
        <taxon>Bacillati</taxon>
        <taxon>Actinomycetota</taxon>
        <taxon>Actinomycetes</taxon>
        <taxon>Kitasatosporales</taxon>
        <taxon>Streptomycetaceae</taxon>
        <taxon>Streptomyces</taxon>
    </lineage>
</organism>
<dbReference type="RefSeq" id="WP_121893857.1">
    <property type="nucleotide sequence ID" value="NZ_PENI01000032.1"/>
</dbReference>